<protein>
    <recommendedName>
        <fullName evidence="1">PilZ domain-containing protein</fullName>
    </recommendedName>
</protein>
<dbReference type="Pfam" id="PF07238">
    <property type="entry name" value="PilZ"/>
    <property type="match status" value="1"/>
</dbReference>
<dbReference type="KEGG" id="cja:CJA_1270"/>
<sequence length="127" mass="14481">MNTLEHEDNQPSPEDRRQYPRLPLRAYAQMQYSSKGWEAHLLDISASGIKLGLLSEHLLRKGDALRVHVMLDDFPAFTHSGKKSLHLHGRLAHVRDHILGLEFQPDTPADKNLLDELLTQLSAQESR</sequence>
<organism evidence="2 3">
    <name type="scientific">Cellvibrio japonicus (strain Ueda107)</name>
    <name type="common">Pseudomonas fluorescens subsp. cellulosa</name>
    <dbReference type="NCBI Taxonomy" id="498211"/>
    <lineage>
        <taxon>Bacteria</taxon>
        <taxon>Pseudomonadati</taxon>
        <taxon>Pseudomonadota</taxon>
        <taxon>Gammaproteobacteria</taxon>
        <taxon>Cellvibrionales</taxon>
        <taxon>Cellvibrionaceae</taxon>
        <taxon>Cellvibrio</taxon>
    </lineage>
</organism>
<dbReference type="RefSeq" id="WP_012486907.1">
    <property type="nucleotide sequence ID" value="NC_010995.1"/>
</dbReference>
<dbReference type="GO" id="GO:0035438">
    <property type="term" value="F:cyclic-di-GMP binding"/>
    <property type="evidence" value="ECO:0007669"/>
    <property type="project" value="InterPro"/>
</dbReference>
<dbReference type="Gene3D" id="2.40.10.220">
    <property type="entry name" value="predicted glycosyltransferase like domains"/>
    <property type="match status" value="1"/>
</dbReference>
<gene>
    <name evidence="2" type="ordered locus">CJA_1270</name>
</gene>
<evidence type="ECO:0000259" key="1">
    <source>
        <dbReference type="Pfam" id="PF07238"/>
    </source>
</evidence>
<name>B3PCF3_CELJU</name>
<dbReference type="AlphaFoldDB" id="B3PCF3"/>
<feature type="domain" description="PilZ" evidence="1">
    <location>
        <begin position="15"/>
        <end position="119"/>
    </location>
</feature>
<dbReference type="SUPFAM" id="SSF141371">
    <property type="entry name" value="PilZ domain-like"/>
    <property type="match status" value="1"/>
</dbReference>
<dbReference type="HOGENOM" id="CLU_1988649_0_0_6"/>
<dbReference type="eggNOG" id="ENOG502ZG5N">
    <property type="taxonomic scope" value="Bacteria"/>
</dbReference>
<dbReference type="OrthoDB" id="5706188at2"/>
<evidence type="ECO:0000313" key="2">
    <source>
        <dbReference type="EMBL" id="ACE86200.1"/>
    </source>
</evidence>
<dbReference type="STRING" id="498211.CJA_1270"/>
<evidence type="ECO:0000313" key="3">
    <source>
        <dbReference type="Proteomes" id="UP000001036"/>
    </source>
</evidence>
<dbReference type="Proteomes" id="UP000001036">
    <property type="component" value="Chromosome"/>
</dbReference>
<keyword evidence="3" id="KW-1185">Reference proteome</keyword>
<accession>B3PCF3</accession>
<reference evidence="2 3" key="1">
    <citation type="journal article" date="2008" name="J. Bacteriol.">
        <title>Insights into plant cell wall degradation from the genome sequence of the soil bacterium Cellvibrio japonicus.</title>
        <authorList>
            <person name="Deboy R.T."/>
            <person name="Mongodin E.F."/>
            <person name="Fouts D.E."/>
            <person name="Tailford L.E."/>
            <person name="Khouri H."/>
            <person name="Emerson J.B."/>
            <person name="Mohamoud Y."/>
            <person name="Watkins K."/>
            <person name="Henrissat B."/>
            <person name="Gilbert H.J."/>
            <person name="Nelson K.E."/>
        </authorList>
    </citation>
    <scope>NUCLEOTIDE SEQUENCE [LARGE SCALE GENOMIC DNA]</scope>
    <source>
        <strain evidence="2 3">Ueda107</strain>
    </source>
</reference>
<dbReference type="EMBL" id="CP000934">
    <property type="protein sequence ID" value="ACE86200.1"/>
    <property type="molecule type" value="Genomic_DNA"/>
</dbReference>
<proteinExistence type="predicted"/>
<dbReference type="InterPro" id="IPR009875">
    <property type="entry name" value="PilZ_domain"/>
</dbReference>